<sequence>MSVAHHAGPAAARGRLYRAGDYPGFVPGPDGVVAGDLFLLPDDPAVLNRIDEYEECAAHFPQPWEYRRERLTVHAGDGPVQAWAYVYARDVSALQWIESGDFLR</sequence>
<evidence type="ECO:0000313" key="3">
    <source>
        <dbReference type="Proteomes" id="UP000015525"/>
    </source>
</evidence>
<dbReference type="PATRIC" id="fig|1329909.3.peg.414"/>
<evidence type="ECO:0000313" key="2">
    <source>
        <dbReference type="EMBL" id="EQB13792.1"/>
    </source>
</evidence>
<dbReference type="InterPro" id="IPR009288">
    <property type="entry name" value="AIG2-like_dom"/>
</dbReference>
<proteinExistence type="predicted"/>
<dbReference type="InterPro" id="IPR013024">
    <property type="entry name" value="GGCT-like"/>
</dbReference>
<reference evidence="2 3" key="1">
    <citation type="journal article" date="2013" name="Genome Announc.">
        <title>Draft Genome Sequence of Sphingobium quisquiliarum Strain P25T, a Novel Hexachlorocyclohexane (HCH)-Degrading Bacterium Isolated from an HCH Dumpsite.</title>
        <authorList>
            <person name="Kumar Singh A."/>
            <person name="Sangwan N."/>
            <person name="Sharma A."/>
            <person name="Gupta V."/>
            <person name="Khurana J.P."/>
            <person name="Lal R."/>
        </authorList>
    </citation>
    <scope>NUCLEOTIDE SEQUENCE [LARGE SCALE GENOMIC DNA]</scope>
    <source>
        <strain evidence="2 3">P25</strain>
    </source>
</reference>
<accession>T0HLB9</accession>
<feature type="domain" description="Gamma-glutamylcyclotransferase AIG2-like" evidence="1">
    <location>
        <begin position="6"/>
        <end position="103"/>
    </location>
</feature>
<dbReference type="InterPro" id="IPR036568">
    <property type="entry name" value="GGCT-like_sf"/>
</dbReference>
<dbReference type="Pfam" id="PF06094">
    <property type="entry name" value="GGACT"/>
    <property type="match status" value="1"/>
</dbReference>
<gene>
    <name evidence="2" type="ORF">L288_02210</name>
</gene>
<name>T0HLB9_9SPHN</name>
<keyword evidence="3" id="KW-1185">Reference proteome</keyword>
<dbReference type="CDD" id="cd06661">
    <property type="entry name" value="GGCT_like"/>
    <property type="match status" value="1"/>
</dbReference>
<dbReference type="Proteomes" id="UP000015525">
    <property type="component" value="Unassembled WGS sequence"/>
</dbReference>
<evidence type="ECO:0000259" key="1">
    <source>
        <dbReference type="Pfam" id="PF06094"/>
    </source>
</evidence>
<organism evidence="2 3">
    <name type="scientific">Sphingobium quisquiliarum P25</name>
    <dbReference type="NCBI Taxonomy" id="1329909"/>
    <lineage>
        <taxon>Bacteria</taxon>
        <taxon>Pseudomonadati</taxon>
        <taxon>Pseudomonadota</taxon>
        <taxon>Alphaproteobacteria</taxon>
        <taxon>Sphingomonadales</taxon>
        <taxon>Sphingomonadaceae</taxon>
        <taxon>Sphingobium</taxon>
    </lineage>
</organism>
<dbReference type="EMBL" id="ATHO01000014">
    <property type="protein sequence ID" value="EQB13792.1"/>
    <property type="molecule type" value="Genomic_DNA"/>
</dbReference>
<dbReference type="AlphaFoldDB" id="T0HLB9"/>
<dbReference type="Gene3D" id="3.10.490.10">
    <property type="entry name" value="Gamma-glutamyl cyclotransferase-like"/>
    <property type="match status" value="1"/>
</dbReference>
<comment type="caution">
    <text evidence="2">The sequence shown here is derived from an EMBL/GenBank/DDBJ whole genome shotgun (WGS) entry which is preliminary data.</text>
</comment>
<dbReference type="SUPFAM" id="SSF110857">
    <property type="entry name" value="Gamma-glutamyl cyclotransferase-like"/>
    <property type="match status" value="1"/>
</dbReference>
<protein>
    <recommendedName>
        <fullName evidence="1">Gamma-glutamylcyclotransferase AIG2-like domain-containing protein</fullName>
    </recommendedName>
</protein>